<comment type="caution">
    <text evidence="6">The sequence shown here is derived from an EMBL/GenBank/DDBJ whole genome shotgun (WGS) entry which is preliminary data.</text>
</comment>
<dbReference type="NCBIfam" id="TIGR00229">
    <property type="entry name" value="sensory_box"/>
    <property type="match status" value="1"/>
</dbReference>
<keyword evidence="3" id="KW-0812">Transmembrane</keyword>
<dbReference type="InterPro" id="IPR036457">
    <property type="entry name" value="PPM-type-like_dom_sf"/>
</dbReference>
<name>A0A4Q1AMX9_9BACT</name>
<dbReference type="Pfam" id="PF07228">
    <property type="entry name" value="SpoIIE"/>
    <property type="match status" value="1"/>
</dbReference>
<dbReference type="InterPro" id="IPR001638">
    <property type="entry name" value="Solute-binding_3/MltF_N"/>
</dbReference>
<dbReference type="CDD" id="cd00130">
    <property type="entry name" value="PAS"/>
    <property type="match status" value="1"/>
</dbReference>
<keyword evidence="2" id="KW-0175">Coiled coil</keyword>
<dbReference type="PANTHER" id="PTHR35936">
    <property type="entry name" value="MEMBRANE-BOUND LYTIC MUREIN TRANSGLYCOSYLASE F"/>
    <property type="match status" value="1"/>
</dbReference>
<dbReference type="PANTHER" id="PTHR35936:SF19">
    <property type="entry name" value="AMINO-ACID-BINDING PROTEIN YXEM-RELATED"/>
    <property type="match status" value="1"/>
</dbReference>
<dbReference type="Pfam" id="PF08447">
    <property type="entry name" value="PAS_3"/>
    <property type="match status" value="1"/>
</dbReference>
<dbReference type="SMART" id="SM00331">
    <property type="entry name" value="PP2C_SIG"/>
    <property type="match status" value="1"/>
</dbReference>
<keyword evidence="7" id="KW-1185">Reference proteome</keyword>
<evidence type="ECO:0000259" key="4">
    <source>
        <dbReference type="PROSITE" id="PS50112"/>
    </source>
</evidence>
<evidence type="ECO:0000256" key="1">
    <source>
        <dbReference type="ARBA" id="ARBA00022729"/>
    </source>
</evidence>
<accession>A0A4Q1AMX9</accession>
<organism evidence="6 7">
    <name type="scientific">Halarcobacter ebronensis</name>
    <dbReference type="NCBI Taxonomy" id="1462615"/>
    <lineage>
        <taxon>Bacteria</taxon>
        <taxon>Pseudomonadati</taxon>
        <taxon>Campylobacterota</taxon>
        <taxon>Epsilonproteobacteria</taxon>
        <taxon>Campylobacterales</taxon>
        <taxon>Arcobacteraceae</taxon>
        <taxon>Halarcobacter</taxon>
    </lineage>
</organism>
<dbReference type="EMBL" id="PDKK01000006">
    <property type="protein sequence ID" value="RXK05449.1"/>
    <property type="molecule type" value="Genomic_DNA"/>
</dbReference>
<dbReference type="InterPro" id="IPR035965">
    <property type="entry name" value="PAS-like_dom_sf"/>
</dbReference>
<feature type="transmembrane region" description="Helical" evidence="3">
    <location>
        <begin position="853"/>
        <end position="874"/>
    </location>
</feature>
<dbReference type="SMART" id="SM00062">
    <property type="entry name" value="PBPb"/>
    <property type="match status" value="3"/>
</dbReference>
<reference evidence="6 7" key="1">
    <citation type="submission" date="2017-10" db="EMBL/GenBank/DDBJ databases">
        <title>Genomics of the genus Arcobacter.</title>
        <authorList>
            <person name="Perez-Cataluna A."/>
            <person name="Figueras M.J."/>
        </authorList>
    </citation>
    <scope>NUCLEOTIDE SEQUENCE [LARGE SCALE GENOMIC DNA]</scope>
    <source>
        <strain evidence="6 7">CECT 8441</strain>
    </source>
</reference>
<dbReference type="PROSITE" id="PS50112">
    <property type="entry name" value="PAS"/>
    <property type="match status" value="1"/>
</dbReference>
<dbReference type="Gene3D" id="3.30.450.20">
    <property type="entry name" value="PAS domain"/>
    <property type="match status" value="1"/>
</dbReference>
<evidence type="ECO:0008006" key="8">
    <source>
        <dbReference type="Google" id="ProtNLM"/>
    </source>
</evidence>
<dbReference type="CDD" id="cd01007">
    <property type="entry name" value="PBP2_BvgS_HisK_like"/>
    <property type="match status" value="3"/>
</dbReference>
<dbReference type="InterPro" id="IPR001610">
    <property type="entry name" value="PAC"/>
</dbReference>
<dbReference type="Proteomes" id="UP000289758">
    <property type="component" value="Unassembled WGS sequence"/>
</dbReference>
<dbReference type="SUPFAM" id="SSF55785">
    <property type="entry name" value="PYP-like sensor domain (PAS domain)"/>
    <property type="match status" value="1"/>
</dbReference>
<dbReference type="SMART" id="SM00086">
    <property type="entry name" value="PAC"/>
    <property type="match status" value="1"/>
</dbReference>
<dbReference type="SMART" id="SM00091">
    <property type="entry name" value="PAS"/>
    <property type="match status" value="1"/>
</dbReference>
<protein>
    <recommendedName>
        <fullName evidence="8">Histidine kinase</fullName>
    </recommendedName>
</protein>
<dbReference type="InterPro" id="IPR000700">
    <property type="entry name" value="PAS-assoc_C"/>
</dbReference>
<evidence type="ECO:0000313" key="6">
    <source>
        <dbReference type="EMBL" id="RXK05449.1"/>
    </source>
</evidence>
<proteinExistence type="predicted"/>
<keyword evidence="3" id="KW-0472">Membrane</keyword>
<dbReference type="PROSITE" id="PS50113">
    <property type="entry name" value="PAC"/>
    <property type="match status" value="1"/>
</dbReference>
<evidence type="ECO:0000313" key="7">
    <source>
        <dbReference type="Proteomes" id="UP000289758"/>
    </source>
</evidence>
<dbReference type="InterPro" id="IPR000014">
    <property type="entry name" value="PAS"/>
</dbReference>
<gene>
    <name evidence="6" type="ORF">CRV07_08020</name>
</gene>
<feature type="coiled-coil region" evidence="2">
    <location>
        <begin position="874"/>
        <end position="905"/>
    </location>
</feature>
<dbReference type="InterPro" id="IPR001932">
    <property type="entry name" value="PPM-type_phosphatase-like_dom"/>
</dbReference>
<evidence type="ECO:0000259" key="5">
    <source>
        <dbReference type="PROSITE" id="PS50113"/>
    </source>
</evidence>
<dbReference type="RefSeq" id="WP_129087213.1">
    <property type="nucleotide sequence ID" value="NZ_CP053836.1"/>
</dbReference>
<dbReference type="InterPro" id="IPR013655">
    <property type="entry name" value="PAS_fold_3"/>
</dbReference>
<sequence length="1426" mass="164141">MSNFIKIFLIIAITLSSLFSNEHEEEASHIELLTSNYLYNYDTQGLLNVAKSYLKSHKQIKALEIFDSVENSRMLTYYKDGDKTFFNKPLPKFDSNITKHSFSIKYKDEIVGNATIYFTNQNSLGLSQEELQWLKTHPKIKVHNELNWIPINFNKEGIPSGFSVEFMNLLAKKIGIKVEYVQGEWNELYNKAINKQIDVMLNIIKTDEREKFLLFTQSYQKGRIGIFTLKNNHSITDINSLSGKKVAVVDGFFQENLIKEKYPLVQVIVLKNAQETLYALEKGEADAAIGSYIVMGNLIKELSLYEVEYRSELEIDEDTDLRIAVRNDYTLLHSILQKAIANVGSQELNALREKWIGSSSTTRANIFSRDELQWIKEHGTINVGGELDWAPFDFVDENNQYNGLAKDYLDLISSISGLNFKINTGKSWNELLLLLKDGKIDLLPAIYYNEARAKDVIFTSPYLAIADYYITKKTLTKLDNIETLYGKNVAVVKGYEITTWLKEEHKKIKLVEFDSIIEALRSVESGETVAFLNDNPSSTYAIEKNFISTLKINNLLKERAPTSLHMAVKKEYKILAEIINKSIKEISREDKKLISNKWMSTMQKSTSLINFNEKEILWLSKKPVIKFAVDPNWIPIEGINKKTQLYEGMMADYLSLIKEHTGIEFQLISTENWTQSMQLAKEGRVNMLAAASKTPQREKFLNFSKTTFTLTDGVIMNSNANFISKVSDLKGLRVGLSEGTSLYNLIKDKYPELNLVPIKGTKEGIDKLRNGFIDAYIGNLEVISHIIFTNNILNLKVALKLDNRRDIHIAIRKDYPNEAITAINKAIDIISEDEINLIRKKWVGLKIDEGIDYILVAKVALIIIVIFLIVIYYNRKLQHLVDKKTKDLQEQKLELENLISQFDKNVIFSKTDLEGIITHASDAFCKISGYSYDELIGKPHNIFRHPDMPQEIFTFIGESLKKETCVKVEMKNKNKNGTTCWFDTKLEPDYNKDGKHIGYSAIRVDITDKKRVQRLSESLEQKVIERTKELDSERKYINSVMNSQENLVVSTNGYEIKTANKAFLKFFNVENIEEFKNRFGNCISDTFDNNSSDEFIKKVYFDRKWNEYILETPNIMHKTKITVNNESFIFSIGLEKFKHGEEYLQVAALNDITELENIRVEVEQMHKHTQDSIEYASLIQHSLIPPNDTFKKYFSDYFAIWHPKDIVGGDIYLLEDLRDDNECILMVIDCTGHGVPGAFVSMLVKAIERQITSKILNSQEEVSPGKILSIFNRSMKHLLKQEDNNSISNAGFDGGIIYYNRKESIIKFAGAEIPLYYIDENREYHMIKGNRQSVGYKKSDANFDFEDHIIKVKKDMQFYIATDGYVDQIGGEEGFSFNKKRFQKLIEEIKDESFADQQELLLDNLHEYQGDEIRCDDITLVGFKIS</sequence>
<keyword evidence="1" id="KW-0732">Signal</keyword>
<feature type="domain" description="PAC" evidence="5">
    <location>
        <begin position="966"/>
        <end position="1018"/>
    </location>
</feature>
<dbReference type="SUPFAM" id="SSF53850">
    <property type="entry name" value="Periplasmic binding protein-like II"/>
    <property type="match status" value="3"/>
</dbReference>
<dbReference type="Gene3D" id="3.60.40.10">
    <property type="entry name" value="PPM-type phosphatase domain"/>
    <property type="match status" value="1"/>
</dbReference>
<evidence type="ECO:0000256" key="2">
    <source>
        <dbReference type="SAM" id="Coils"/>
    </source>
</evidence>
<dbReference type="Pfam" id="PF00497">
    <property type="entry name" value="SBP_bac_3"/>
    <property type="match status" value="3"/>
</dbReference>
<evidence type="ECO:0000256" key="3">
    <source>
        <dbReference type="SAM" id="Phobius"/>
    </source>
</evidence>
<feature type="domain" description="PAS" evidence="4">
    <location>
        <begin position="912"/>
        <end position="963"/>
    </location>
</feature>
<dbReference type="OrthoDB" id="5468627at2"/>
<keyword evidence="3" id="KW-1133">Transmembrane helix</keyword>
<dbReference type="Gene3D" id="3.40.190.10">
    <property type="entry name" value="Periplasmic binding protein-like II"/>
    <property type="match status" value="6"/>
</dbReference>